<evidence type="ECO:0000313" key="10">
    <source>
        <dbReference type="Proteomes" id="UP000618319"/>
    </source>
</evidence>
<name>A0ABR9T3D6_9SPHI</name>
<comment type="subcellular location">
    <subcellularLocation>
        <location evidence="1">Cell membrane</location>
        <topology evidence="1">Multi-pass membrane protein</topology>
    </subcellularLocation>
</comment>
<keyword evidence="3" id="KW-1003">Cell membrane</keyword>
<evidence type="ECO:0000256" key="5">
    <source>
        <dbReference type="ARBA" id="ARBA00022989"/>
    </source>
</evidence>
<feature type="transmembrane region" description="Helical" evidence="7">
    <location>
        <begin position="82"/>
        <end position="99"/>
    </location>
</feature>
<feature type="transmembrane region" description="Helical" evidence="7">
    <location>
        <begin position="7"/>
        <end position="24"/>
    </location>
</feature>
<keyword evidence="9" id="KW-0808">Transferase</keyword>
<sequence>MSEKSVFISYLRVIATVFVILLHASTGYLYNYESMGFNWNYSNLIHSATRCSVPIFIMISGALLLSKAEDTMLFYRNRLPKLLYPFVFWTIIYLLYYFYRYTNFQDLSAHQIREITVDKILHGANAHLWYLYMIIGLYLAIPFLAKLMRQLTVREIELFLALWLIAMVIMNKRWTVYTPKFDLTFFSGYMGYLVWGYYLTVKQINWRPMYIWAGYLVVVVFTFWATHQLSAQKNKYDPLFFNYVTPNTAIIASLVFIGIKTWNPIRIPKWMAIIDKYAFGVYLSHIIPLNYIHPILAKHFSTTWLIPLATLSTLLLSIAITFFIRKVPYGKYVSG</sequence>
<evidence type="ECO:0000256" key="4">
    <source>
        <dbReference type="ARBA" id="ARBA00022692"/>
    </source>
</evidence>
<feature type="transmembrane region" description="Helical" evidence="7">
    <location>
        <begin position="44"/>
        <end position="66"/>
    </location>
</feature>
<dbReference type="Proteomes" id="UP000618319">
    <property type="component" value="Unassembled WGS sequence"/>
</dbReference>
<dbReference type="PANTHER" id="PTHR40074:SF2">
    <property type="entry name" value="O-ACETYLTRANSFERASE WECH"/>
    <property type="match status" value="1"/>
</dbReference>
<evidence type="ECO:0000313" key="9">
    <source>
        <dbReference type="EMBL" id="MBE8719852.1"/>
    </source>
</evidence>
<reference evidence="9 10" key="1">
    <citation type="submission" date="2018-02" db="EMBL/GenBank/DDBJ databases">
        <title>Sphingobacterium KA21.</title>
        <authorList>
            <person name="Vasarhelyi B.M."/>
            <person name="Deshmukh S."/>
            <person name="Balint B."/>
            <person name="Kukolya J."/>
        </authorList>
    </citation>
    <scope>NUCLEOTIDE SEQUENCE [LARGE SCALE GENOMIC DNA]</scope>
    <source>
        <strain evidence="9 10">Ka21</strain>
    </source>
</reference>
<evidence type="ECO:0000256" key="7">
    <source>
        <dbReference type="SAM" id="Phobius"/>
    </source>
</evidence>
<dbReference type="EMBL" id="PSKQ01000017">
    <property type="protein sequence ID" value="MBE8719852.1"/>
    <property type="molecule type" value="Genomic_DNA"/>
</dbReference>
<proteinExistence type="inferred from homology"/>
<evidence type="ECO:0000256" key="1">
    <source>
        <dbReference type="ARBA" id="ARBA00004651"/>
    </source>
</evidence>
<comment type="caution">
    <text evidence="9">The sequence shown here is derived from an EMBL/GenBank/DDBJ whole genome shotgun (WGS) entry which is preliminary data.</text>
</comment>
<feature type="transmembrane region" description="Helical" evidence="7">
    <location>
        <begin position="239"/>
        <end position="259"/>
    </location>
</feature>
<comment type="similarity">
    <text evidence="2">Belongs to the acyltransferase 3 family.</text>
</comment>
<protein>
    <submittedName>
        <fullName evidence="9">Acyltransferase</fullName>
    </submittedName>
</protein>
<dbReference type="RefSeq" id="WP_196937558.1">
    <property type="nucleotide sequence ID" value="NZ_MU158689.1"/>
</dbReference>
<evidence type="ECO:0000256" key="3">
    <source>
        <dbReference type="ARBA" id="ARBA00022475"/>
    </source>
</evidence>
<feature type="transmembrane region" description="Helical" evidence="7">
    <location>
        <begin position="157"/>
        <end position="175"/>
    </location>
</feature>
<evidence type="ECO:0000256" key="6">
    <source>
        <dbReference type="ARBA" id="ARBA00023136"/>
    </source>
</evidence>
<feature type="domain" description="Acyltransferase 3" evidence="8">
    <location>
        <begin position="7"/>
        <end position="321"/>
    </location>
</feature>
<keyword evidence="9" id="KW-0012">Acyltransferase</keyword>
<feature type="transmembrane region" description="Helical" evidence="7">
    <location>
        <begin position="210"/>
        <end position="227"/>
    </location>
</feature>
<keyword evidence="6 7" id="KW-0472">Membrane</keyword>
<keyword evidence="10" id="KW-1185">Reference proteome</keyword>
<keyword evidence="5 7" id="KW-1133">Transmembrane helix</keyword>
<gene>
    <name evidence="9" type="ORF">C4F40_03805</name>
</gene>
<organism evidence="9 10">
    <name type="scientific">Sphingobacterium pedocola</name>
    <dbReference type="NCBI Taxonomy" id="2082722"/>
    <lineage>
        <taxon>Bacteria</taxon>
        <taxon>Pseudomonadati</taxon>
        <taxon>Bacteroidota</taxon>
        <taxon>Sphingobacteriia</taxon>
        <taxon>Sphingobacteriales</taxon>
        <taxon>Sphingobacteriaceae</taxon>
        <taxon>Sphingobacterium</taxon>
    </lineage>
</organism>
<accession>A0ABR9T3D6</accession>
<feature type="transmembrane region" description="Helical" evidence="7">
    <location>
        <begin position="127"/>
        <end position="145"/>
    </location>
</feature>
<dbReference type="Pfam" id="PF01757">
    <property type="entry name" value="Acyl_transf_3"/>
    <property type="match status" value="1"/>
</dbReference>
<dbReference type="GO" id="GO:0016746">
    <property type="term" value="F:acyltransferase activity"/>
    <property type="evidence" value="ECO:0007669"/>
    <property type="project" value="UniProtKB-KW"/>
</dbReference>
<dbReference type="InterPro" id="IPR002656">
    <property type="entry name" value="Acyl_transf_3_dom"/>
</dbReference>
<keyword evidence="4 7" id="KW-0812">Transmembrane</keyword>
<evidence type="ECO:0000259" key="8">
    <source>
        <dbReference type="Pfam" id="PF01757"/>
    </source>
</evidence>
<feature type="transmembrane region" description="Helical" evidence="7">
    <location>
        <begin position="304"/>
        <end position="324"/>
    </location>
</feature>
<evidence type="ECO:0000256" key="2">
    <source>
        <dbReference type="ARBA" id="ARBA00007400"/>
    </source>
</evidence>
<feature type="transmembrane region" description="Helical" evidence="7">
    <location>
        <begin position="181"/>
        <end position="198"/>
    </location>
</feature>
<feature type="transmembrane region" description="Helical" evidence="7">
    <location>
        <begin position="271"/>
        <end position="292"/>
    </location>
</feature>
<dbReference type="PANTHER" id="PTHR40074">
    <property type="entry name" value="O-ACETYLTRANSFERASE WECH"/>
    <property type="match status" value="1"/>
</dbReference>